<dbReference type="GO" id="GO:0007052">
    <property type="term" value="P:mitotic spindle organization"/>
    <property type="evidence" value="ECO:0007669"/>
    <property type="project" value="TreeGrafter"/>
</dbReference>
<reference evidence="10" key="1">
    <citation type="submission" date="2021-01" db="EMBL/GenBank/DDBJ databases">
        <authorList>
            <person name="Corre E."/>
            <person name="Pelletier E."/>
            <person name="Niang G."/>
            <person name="Scheremetjew M."/>
            <person name="Finn R."/>
            <person name="Kale V."/>
            <person name="Holt S."/>
            <person name="Cochrane G."/>
            <person name="Meng A."/>
            <person name="Brown T."/>
            <person name="Cohen L."/>
        </authorList>
    </citation>
    <scope>NUCLEOTIDE SEQUENCE</scope>
    <source>
        <strain evidence="10">CCMP1320</strain>
    </source>
</reference>
<keyword evidence="4 7" id="KW-0067">ATP-binding</keyword>
<dbReference type="SMART" id="SM00129">
    <property type="entry name" value="KISc"/>
    <property type="match status" value="1"/>
</dbReference>
<feature type="binding site" evidence="7">
    <location>
        <begin position="106"/>
        <end position="113"/>
    </location>
    <ligand>
        <name>ATP</name>
        <dbReference type="ChEBI" id="CHEBI:30616"/>
    </ligand>
</feature>
<evidence type="ECO:0000256" key="3">
    <source>
        <dbReference type="ARBA" id="ARBA00022741"/>
    </source>
</evidence>
<feature type="coiled-coil region" evidence="8">
    <location>
        <begin position="554"/>
        <end position="584"/>
    </location>
</feature>
<keyword evidence="2" id="KW-0963">Cytoplasm</keyword>
<evidence type="ECO:0000256" key="4">
    <source>
        <dbReference type="ARBA" id="ARBA00022840"/>
    </source>
</evidence>
<keyword evidence="5 8" id="KW-0175">Coiled coil</keyword>
<dbReference type="InterPro" id="IPR027640">
    <property type="entry name" value="Kinesin-like_fam"/>
</dbReference>
<dbReference type="InterPro" id="IPR036961">
    <property type="entry name" value="Kinesin_motor_dom_sf"/>
</dbReference>
<dbReference type="SUPFAM" id="SSF52540">
    <property type="entry name" value="P-loop containing nucleoside triphosphate hydrolases"/>
    <property type="match status" value="1"/>
</dbReference>
<feature type="domain" description="Kinesin motor" evidence="9">
    <location>
        <begin position="1"/>
        <end position="379"/>
    </location>
</feature>
<evidence type="ECO:0000313" key="10">
    <source>
        <dbReference type="EMBL" id="CAE0493424.1"/>
    </source>
</evidence>
<dbReference type="GO" id="GO:0008017">
    <property type="term" value="F:microtubule binding"/>
    <property type="evidence" value="ECO:0007669"/>
    <property type="project" value="InterPro"/>
</dbReference>
<name>A0A7S3QUT2_DUNTE</name>
<dbReference type="GO" id="GO:0007018">
    <property type="term" value="P:microtubule-based movement"/>
    <property type="evidence" value="ECO:0007669"/>
    <property type="project" value="InterPro"/>
</dbReference>
<evidence type="ECO:0000256" key="6">
    <source>
        <dbReference type="ARBA" id="ARBA00023175"/>
    </source>
</evidence>
<accession>A0A7S3QUT2</accession>
<dbReference type="Gene3D" id="3.40.850.10">
    <property type="entry name" value="Kinesin motor domain"/>
    <property type="match status" value="1"/>
</dbReference>
<organism evidence="10">
    <name type="scientific">Dunaliella tertiolecta</name>
    <name type="common">Green alga</name>
    <dbReference type="NCBI Taxonomy" id="3047"/>
    <lineage>
        <taxon>Eukaryota</taxon>
        <taxon>Viridiplantae</taxon>
        <taxon>Chlorophyta</taxon>
        <taxon>core chlorophytes</taxon>
        <taxon>Chlorophyceae</taxon>
        <taxon>CS clade</taxon>
        <taxon>Chlamydomonadales</taxon>
        <taxon>Dunaliellaceae</taxon>
        <taxon>Dunaliella</taxon>
    </lineage>
</organism>
<dbReference type="GO" id="GO:0005524">
    <property type="term" value="F:ATP binding"/>
    <property type="evidence" value="ECO:0007669"/>
    <property type="project" value="UniProtKB-UniRule"/>
</dbReference>
<dbReference type="GO" id="GO:0003777">
    <property type="term" value="F:microtubule motor activity"/>
    <property type="evidence" value="ECO:0007669"/>
    <property type="project" value="InterPro"/>
</dbReference>
<dbReference type="InterPro" id="IPR027417">
    <property type="entry name" value="P-loop_NTPase"/>
</dbReference>
<feature type="coiled-coil region" evidence="8">
    <location>
        <begin position="431"/>
        <end position="465"/>
    </location>
</feature>
<protein>
    <recommendedName>
        <fullName evidence="9">Kinesin motor domain-containing protein</fullName>
    </recommendedName>
</protein>
<evidence type="ECO:0000256" key="7">
    <source>
        <dbReference type="PROSITE-ProRule" id="PRU00283"/>
    </source>
</evidence>
<evidence type="ECO:0000256" key="5">
    <source>
        <dbReference type="ARBA" id="ARBA00023054"/>
    </source>
</evidence>
<feature type="coiled-coil region" evidence="8">
    <location>
        <begin position="881"/>
        <end position="999"/>
    </location>
</feature>
<evidence type="ECO:0000256" key="2">
    <source>
        <dbReference type="ARBA" id="ARBA00022490"/>
    </source>
</evidence>
<comment type="subcellular location">
    <subcellularLocation>
        <location evidence="1">Cytoplasm</location>
    </subcellularLocation>
</comment>
<dbReference type="PANTHER" id="PTHR47969">
    <property type="entry name" value="CHROMOSOME-ASSOCIATED KINESIN KIF4A-RELATED"/>
    <property type="match status" value="1"/>
</dbReference>
<dbReference type="Pfam" id="PF00225">
    <property type="entry name" value="Kinesin"/>
    <property type="match status" value="1"/>
</dbReference>
<dbReference type="AlphaFoldDB" id="A0A7S3QUT2"/>
<dbReference type="InterPro" id="IPR001752">
    <property type="entry name" value="Kinesin_motor_dom"/>
</dbReference>
<dbReference type="GO" id="GO:0051231">
    <property type="term" value="P:spindle elongation"/>
    <property type="evidence" value="ECO:0007669"/>
    <property type="project" value="TreeGrafter"/>
</dbReference>
<dbReference type="GO" id="GO:0005737">
    <property type="term" value="C:cytoplasm"/>
    <property type="evidence" value="ECO:0007669"/>
    <property type="project" value="UniProtKB-SubCell"/>
</dbReference>
<feature type="coiled-coil region" evidence="8">
    <location>
        <begin position="618"/>
        <end position="691"/>
    </location>
</feature>
<dbReference type="PANTHER" id="PTHR47969:SF15">
    <property type="entry name" value="CHROMOSOME-ASSOCIATED KINESIN KIF4A-RELATED"/>
    <property type="match status" value="1"/>
</dbReference>
<dbReference type="EMBL" id="HBIP01014619">
    <property type="protein sequence ID" value="CAE0493424.1"/>
    <property type="molecule type" value="Transcribed_RNA"/>
</dbReference>
<keyword evidence="6 7" id="KW-0505">Motor protein</keyword>
<sequence>MEEAWVVAKMSPSMQVSSKHGSLAFACIVVVAPAATAAGARQDILTSRSRVSIVRPGALQARPEEEYGVGYVYGPEASNADITARSIQPLLRKFLEGYNTTVIVFGATGAGKTTSLEGGKAKDSIKNSDQGDGLVHLAIDELFRMINHKAAAVGDLINQKRRAPSAKAFDFFLETSFLELYNEGCHDLYQRGAASQANLPIFEDDVEGYQVSGLTYRLARDASELRSSFNAGRAQRGSHMTDLGSVHERAASLFTVQLSQFAPAAVPGEEDRVLISRLTFVDMPGAERLTMDPELLRLREGNQLNRSLLGFVSVLRSLSERGGSADYANYEESILTRLLAESLGGNCLTLMMGVLKQGEWENSTTTMHYLSLAGQSRNFPIINHGRARGLLHKMRQRLLAIANDRETLRDQMMEVPADGDPNAVAVSIARVRDLEARLLVEREEKAALVEDKAALQGRLMQLRDAGTDELVDKTNLQEALIKSEELRLALANTLVNTQMEFNDLEGSWINEKHDLEKRIVELEASHMEQYVRIEDHTAMQQERDILNTRLLAVQDELERRVSHIKELKKELSEVKTELRKAETTLNMVGDPTDPKNQKQRLEELEGERLSVSRGNAQLERVEQKRQQLFDTLKEKDRKVMEQANEIREMQKELDRARNARSVTQTGVDEMREAYRRRLETMMRDLTDLSRAVAIMQDDPGTGVRVTPENLFNAFQKLTDENLKVTDDREREMRRDLDELQNRHLELRRKLRSLALAYRKIRYMIEDRWPEGSEPLQVPPEEQILSVAMEDISRTEESADRRLMDRLREKASHLGSQLGALQVADAAAAQGVRMRPANLTRLPREDLFETKKFVGMPEMLKLENDKLLEELSNRNQGPTTPVEKLQKENERLKAQVQSLSSDKDRASLALELAAAKKEARELQERLKSSARAGLVGAKIDSQAEGKVVMDLERQLMAADSRRIMAEEQLANLQKHMTQATTQYQREISRLRAIVKQAEASGALPKDRTLRMPGVP</sequence>
<evidence type="ECO:0000256" key="8">
    <source>
        <dbReference type="SAM" id="Coils"/>
    </source>
</evidence>
<evidence type="ECO:0000259" key="9">
    <source>
        <dbReference type="PROSITE" id="PS50067"/>
    </source>
</evidence>
<keyword evidence="3 7" id="KW-0547">Nucleotide-binding</keyword>
<dbReference type="PRINTS" id="PR00380">
    <property type="entry name" value="KINESINHEAVY"/>
</dbReference>
<gene>
    <name evidence="10" type="ORF">DTER00134_LOCUS8497</name>
</gene>
<feature type="coiled-coil region" evidence="8">
    <location>
        <begin position="722"/>
        <end position="756"/>
    </location>
</feature>
<dbReference type="GO" id="GO:0005875">
    <property type="term" value="C:microtubule associated complex"/>
    <property type="evidence" value="ECO:0007669"/>
    <property type="project" value="TreeGrafter"/>
</dbReference>
<dbReference type="PROSITE" id="PS50067">
    <property type="entry name" value="KINESIN_MOTOR_2"/>
    <property type="match status" value="1"/>
</dbReference>
<proteinExistence type="inferred from homology"/>
<comment type="similarity">
    <text evidence="7">Belongs to the TRAFAC class myosin-kinesin ATPase superfamily. Kinesin family.</text>
</comment>
<evidence type="ECO:0000256" key="1">
    <source>
        <dbReference type="ARBA" id="ARBA00004496"/>
    </source>
</evidence>